<name>A0A6P9A1V9_THRPL</name>
<sequence length="353" mass="38367">MADIKTSTNPPKTKIFVGRLPENAQAPDLRRLFEQYGTVTECDILNRYGFVHMKTEEQATRAIENLHNCNFMGSLISVEASTGKRGGRDGPGGPGPRRGGFGGRGGRGGFGPMRGGMGYGMGRAGPYDRAGPYSRPDGYGRPDAYGRPEPYGRPDFDRRPVGPGPAGPGPVPAGPGPVPPAGAPMGAMRNGYYDDRRDAAYMDRSGADYMDRRDRGDAAYGMGMARMDNYDRGYGDYAARAVPLPNSDMYGAGAYREADRSAYADMRQPYERRDMVPREMPAARDAYDRTAMAAQNFDRRDYGAARMAGASDMFSRRTPPPQPAYSTGCYQIKEEPTVAVPLSVKKEPVSSQV</sequence>
<feature type="compositionally biased region" description="Pro residues" evidence="3">
    <location>
        <begin position="162"/>
        <end position="181"/>
    </location>
</feature>
<dbReference type="KEGG" id="tpal:117651374"/>
<evidence type="ECO:0000256" key="2">
    <source>
        <dbReference type="PROSITE-ProRule" id="PRU00176"/>
    </source>
</evidence>
<dbReference type="Gene3D" id="3.30.70.330">
    <property type="match status" value="1"/>
</dbReference>
<evidence type="ECO:0000256" key="3">
    <source>
        <dbReference type="SAM" id="MobiDB-lite"/>
    </source>
</evidence>
<dbReference type="InterPro" id="IPR035979">
    <property type="entry name" value="RBD_domain_sf"/>
</dbReference>
<dbReference type="RefSeq" id="XP_034251259.1">
    <property type="nucleotide sequence ID" value="XM_034395368.1"/>
</dbReference>
<dbReference type="Pfam" id="PF00076">
    <property type="entry name" value="RRM_1"/>
    <property type="match status" value="1"/>
</dbReference>
<evidence type="ECO:0000259" key="4">
    <source>
        <dbReference type="PROSITE" id="PS50102"/>
    </source>
</evidence>
<feature type="compositionally biased region" description="Basic and acidic residues" evidence="3">
    <location>
        <begin position="138"/>
        <end position="160"/>
    </location>
</feature>
<reference evidence="6" key="1">
    <citation type="submission" date="2025-08" db="UniProtKB">
        <authorList>
            <consortium name="RefSeq"/>
        </authorList>
    </citation>
    <scope>IDENTIFICATION</scope>
    <source>
        <tissue evidence="6">Total insect</tissue>
    </source>
</reference>
<dbReference type="GO" id="GO:0003723">
    <property type="term" value="F:RNA binding"/>
    <property type="evidence" value="ECO:0007669"/>
    <property type="project" value="UniProtKB-UniRule"/>
</dbReference>
<proteinExistence type="predicted"/>
<keyword evidence="1 2" id="KW-0694">RNA-binding</keyword>
<dbReference type="OrthoDB" id="1879688at2759"/>
<dbReference type="PROSITE" id="PS50102">
    <property type="entry name" value="RRM"/>
    <property type="match status" value="1"/>
</dbReference>
<dbReference type="InParanoid" id="A0A6P9A1V9"/>
<evidence type="ECO:0000313" key="6">
    <source>
        <dbReference type="RefSeq" id="XP_034251259.1"/>
    </source>
</evidence>
<feature type="compositionally biased region" description="Gly residues" evidence="3">
    <location>
        <begin position="89"/>
        <end position="114"/>
    </location>
</feature>
<evidence type="ECO:0000256" key="1">
    <source>
        <dbReference type="ARBA" id="ARBA00022884"/>
    </source>
</evidence>
<dbReference type="GeneID" id="117651374"/>
<keyword evidence="5" id="KW-1185">Reference proteome</keyword>
<dbReference type="Proteomes" id="UP000515158">
    <property type="component" value="Unplaced"/>
</dbReference>
<organism evidence="6">
    <name type="scientific">Thrips palmi</name>
    <name type="common">Melon thrips</name>
    <dbReference type="NCBI Taxonomy" id="161013"/>
    <lineage>
        <taxon>Eukaryota</taxon>
        <taxon>Metazoa</taxon>
        <taxon>Ecdysozoa</taxon>
        <taxon>Arthropoda</taxon>
        <taxon>Hexapoda</taxon>
        <taxon>Insecta</taxon>
        <taxon>Pterygota</taxon>
        <taxon>Neoptera</taxon>
        <taxon>Paraneoptera</taxon>
        <taxon>Thysanoptera</taxon>
        <taxon>Terebrantia</taxon>
        <taxon>Thripoidea</taxon>
        <taxon>Thripidae</taxon>
        <taxon>Thrips</taxon>
    </lineage>
</organism>
<dbReference type="CDD" id="cd12343">
    <property type="entry name" value="RRM1_2_CoAA_like"/>
    <property type="match status" value="1"/>
</dbReference>
<accession>A0A6P9A1V9</accession>
<feature type="domain" description="RRM" evidence="4">
    <location>
        <begin position="13"/>
        <end position="83"/>
    </location>
</feature>
<feature type="region of interest" description="Disordered" evidence="3">
    <location>
        <begin position="81"/>
        <end position="114"/>
    </location>
</feature>
<dbReference type="AlphaFoldDB" id="A0A6P9A1V9"/>
<protein>
    <submittedName>
        <fullName evidence="6">RNA-binding protein 4.1-like isoform X1</fullName>
    </submittedName>
</protein>
<gene>
    <name evidence="6" type="primary">LOC117651374</name>
</gene>
<dbReference type="InterPro" id="IPR050907">
    <property type="entry name" value="SRSF"/>
</dbReference>
<dbReference type="InterPro" id="IPR012677">
    <property type="entry name" value="Nucleotide-bd_a/b_plait_sf"/>
</dbReference>
<evidence type="ECO:0000313" key="5">
    <source>
        <dbReference type="Proteomes" id="UP000515158"/>
    </source>
</evidence>
<dbReference type="PANTHER" id="PTHR23147">
    <property type="entry name" value="SERINE/ARGININE RICH SPLICING FACTOR"/>
    <property type="match status" value="1"/>
</dbReference>
<feature type="region of interest" description="Disordered" evidence="3">
    <location>
        <begin position="128"/>
        <end position="181"/>
    </location>
</feature>
<dbReference type="SMART" id="SM00360">
    <property type="entry name" value="RRM"/>
    <property type="match status" value="1"/>
</dbReference>
<dbReference type="InterPro" id="IPR000504">
    <property type="entry name" value="RRM_dom"/>
</dbReference>
<dbReference type="SUPFAM" id="SSF54928">
    <property type="entry name" value="RNA-binding domain, RBD"/>
    <property type="match status" value="1"/>
</dbReference>